<accession>A0A6C1DPY4</accession>
<proteinExistence type="predicted"/>
<dbReference type="Proteomes" id="UP000501346">
    <property type="component" value="Chromosome ScIV"/>
</dbReference>
<dbReference type="InterPro" id="IPR001810">
    <property type="entry name" value="F-box_dom"/>
</dbReference>
<gene>
    <name evidence="2" type="ORF">GRS66_000875</name>
</gene>
<dbReference type="SUPFAM" id="SSF52047">
    <property type="entry name" value="RNI-like"/>
    <property type="match status" value="1"/>
</dbReference>
<reference evidence="2 3" key="1">
    <citation type="journal article" date="2019" name="BMC Genomics">
        <title>Chromosome level assembly and comparative genome analysis confirm lager-brewing yeasts originated from a single hybridization.</title>
        <authorList>
            <person name="Salazar A.N."/>
            <person name="Gorter de Vries A.R."/>
            <person name="van den Broek M."/>
            <person name="Brouwers N."/>
            <person name="de la Torre Cortes P."/>
            <person name="Kuijpers N.G.A."/>
            <person name="Daran J.G."/>
            <person name="Abeel T."/>
        </authorList>
    </citation>
    <scope>NUCLEOTIDE SEQUENCE [LARGE SCALE GENOMIC DNA]</scope>
    <source>
        <strain evidence="2 3">CBS 1483</strain>
    </source>
</reference>
<evidence type="ECO:0000259" key="1">
    <source>
        <dbReference type="PROSITE" id="PS50181"/>
    </source>
</evidence>
<dbReference type="PROSITE" id="PS50181">
    <property type="entry name" value="FBOX"/>
    <property type="match status" value="1"/>
</dbReference>
<keyword evidence="3" id="KW-1185">Reference proteome</keyword>
<name>A0A6C1DPY4_SACPS</name>
<sequence length="465" mass="54595">MLDKLPYEIFKQIACRIPQEDKISLTYVCKRSYESIIPFIYQNVFLNETYHISGDYDNSFGTCYWSVLNFHYIDEDDSNTKNDMSNRRLAKVKFSYFERTLAESPKRLCPLINRIRCTWHLNEDVMTNVLKLLSEYGSNLKFVDQFVRSSVNKGLEPLSKQLKTLTLTPPTLMPTITVRDDFPSVEEGGFDRLYVKWGLEGFWKFPNIEKLSLASLVYSEFFLMNCLAVFHNLKILKLDYMGKFDFDVSLINFLSKQVCGKKLQRFDIHCELNHRLFFPMTDNPLTRLNFDGFCPCSTCKNTIHEVILKKIFPETRSKLLKNPNKFQAHNFFYQMFFENKIMPYTNIIDNESPAMGWDSVPIETFVRKFNENLQSTIENTENITVNKITREDAISLYHLYLHYLKDVFKVFEQSLPNLEYLTINGIPTKIIQVDELQRCAVPLFYNNGYKSNSVYELVDAEALFS</sequence>
<organism evidence="2 3">
    <name type="scientific">Saccharomyces pastorianus</name>
    <name type="common">Lager yeast</name>
    <name type="synonym">Saccharomyces cerevisiae x Saccharomyces eubayanus</name>
    <dbReference type="NCBI Taxonomy" id="27292"/>
    <lineage>
        <taxon>Eukaryota</taxon>
        <taxon>Fungi</taxon>
        <taxon>Dikarya</taxon>
        <taxon>Ascomycota</taxon>
        <taxon>Saccharomycotina</taxon>
        <taxon>Saccharomycetes</taxon>
        <taxon>Saccharomycetales</taxon>
        <taxon>Saccharomycetaceae</taxon>
        <taxon>Saccharomyces</taxon>
    </lineage>
</organism>
<dbReference type="EMBL" id="CP048985">
    <property type="protein sequence ID" value="QID78657.1"/>
    <property type="molecule type" value="Genomic_DNA"/>
</dbReference>
<dbReference type="OrthoDB" id="4060589at2759"/>
<protein>
    <recommendedName>
        <fullName evidence="1">F-box domain-containing protein</fullName>
    </recommendedName>
</protein>
<dbReference type="AlphaFoldDB" id="A0A6C1DPY4"/>
<feature type="domain" description="F-box" evidence="1">
    <location>
        <begin position="1"/>
        <end position="44"/>
    </location>
</feature>
<evidence type="ECO:0000313" key="2">
    <source>
        <dbReference type="EMBL" id="QID78657.1"/>
    </source>
</evidence>
<evidence type="ECO:0000313" key="3">
    <source>
        <dbReference type="Proteomes" id="UP000501346"/>
    </source>
</evidence>